<proteinExistence type="inferred from homology"/>
<evidence type="ECO:0000256" key="1">
    <source>
        <dbReference type="ARBA" id="ARBA00010111"/>
    </source>
</evidence>
<reference evidence="5" key="1">
    <citation type="journal article" date="2023" name="Mol. Phylogenet. Evol.">
        <title>Genome-scale phylogeny and comparative genomics of the fungal order Sordariales.</title>
        <authorList>
            <person name="Hensen N."/>
            <person name="Bonometti L."/>
            <person name="Westerberg I."/>
            <person name="Brannstrom I.O."/>
            <person name="Guillou S."/>
            <person name="Cros-Aarteil S."/>
            <person name="Calhoun S."/>
            <person name="Haridas S."/>
            <person name="Kuo A."/>
            <person name="Mondo S."/>
            <person name="Pangilinan J."/>
            <person name="Riley R."/>
            <person name="LaButti K."/>
            <person name="Andreopoulos B."/>
            <person name="Lipzen A."/>
            <person name="Chen C."/>
            <person name="Yan M."/>
            <person name="Daum C."/>
            <person name="Ng V."/>
            <person name="Clum A."/>
            <person name="Steindorff A."/>
            <person name="Ohm R.A."/>
            <person name="Martin F."/>
            <person name="Silar P."/>
            <person name="Natvig D.O."/>
            <person name="Lalanne C."/>
            <person name="Gautier V."/>
            <person name="Ament-Velasquez S.L."/>
            <person name="Kruys A."/>
            <person name="Hutchinson M.I."/>
            <person name="Powell A.J."/>
            <person name="Barry K."/>
            <person name="Miller A.N."/>
            <person name="Grigoriev I.V."/>
            <person name="Debuchy R."/>
            <person name="Gladieux P."/>
            <person name="Hiltunen Thoren M."/>
            <person name="Johannesson H."/>
        </authorList>
    </citation>
    <scope>NUCLEOTIDE SEQUENCE</scope>
    <source>
        <strain evidence="5">CBS 333.67</strain>
    </source>
</reference>
<comment type="caution">
    <text evidence="5">The sequence shown here is derived from an EMBL/GenBank/DDBJ whole genome shotgun (WGS) entry which is preliminary data.</text>
</comment>
<evidence type="ECO:0000313" key="6">
    <source>
        <dbReference type="Proteomes" id="UP001273166"/>
    </source>
</evidence>
<dbReference type="Gene3D" id="1.10.287.3980">
    <property type="match status" value="1"/>
</dbReference>
<organism evidence="5 6">
    <name type="scientific">Chaetomium strumarium</name>
    <dbReference type="NCBI Taxonomy" id="1170767"/>
    <lineage>
        <taxon>Eukaryota</taxon>
        <taxon>Fungi</taxon>
        <taxon>Dikarya</taxon>
        <taxon>Ascomycota</taxon>
        <taxon>Pezizomycotina</taxon>
        <taxon>Sordariomycetes</taxon>
        <taxon>Sordariomycetidae</taxon>
        <taxon>Sordariales</taxon>
        <taxon>Chaetomiaceae</taxon>
        <taxon>Chaetomium</taxon>
    </lineage>
</organism>
<feature type="region of interest" description="Disordered" evidence="4">
    <location>
        <begin position="132"/>
        <end position="163"/>
    </location>
</feature>
<dbReference type="Pfam" id="PF00468">
    <property type="entry name" value="Ribosomal_L34"/>
    <property type="match status" value="1"/>
</dbReference>
<dbReference type="InterPro" id="IPR000271">
    <property type="entry name" value="Ribosomal_bL34"/>
</dbReference>
<dbReference type="NCBIfam" id="TIGR01030">
    <property type="entry name" value="rpmH_bact"/>
    <property type="match status" value="1"/>
</dbReference>
<dbReference type="EMBL" id="JAUDZG010000002">
    <property type="protein sequence ID" value="KAK3308809.1"/>
    <property type="molecule type" value="Genomic_DNA"/>
</dbReference>
<dbReference type="GeneID" id="87887669"/>
<dbReference type="AlphaFoldDB" id="A0AAJ0M4R7"/>
<gene>
    <name evidence="5" type="ORF">B0T15DRAFT_525362</name>
</gene>
<dbReference type="GO" id="GO:0006412">
    <property type="term" value="P:translation"/>
    <property type="evidence" value="ECO:0007669"/>
    <property type="project" value="InterPro"/>
</dbReference>
<keyword evidence="3" id="KW-0687">Ribonucleoprotein</keyword>
<evidence type="ECO:0000256" key="2">
    <source>
        <dbReference type="ARBA" id="ARBA00022980"/>
    </source>
</evidence>
<dbReference type="GO" id="GO:0003735">
    <property type="term" value="F:structural constituent of ribosome"/>
    <property type="evidence" value="ECO:0007669"/>
    <property type="project" value="InterPro"/>
</dbReference>
<evidence type="ECO:0008006" key="7">
    <source>
        <dbReference type="Google" id="ProtNLM"/>
    </source>
</evidence>
<evidence type="ECO:0000256" key="4">
    <source>
        <dbReference type="SAM" id="MobiDB-lite"/>
    </source>
</evidence>
<keyword evidence="2" id="KW-0689">Ribosomal protein</keyword>
<feature type="compositionally biased region" description="Low complexity" evidence="4">
    <location>
        <begin position="76"/>
        <end position="85"/>
    </location>
</feature>
<feature type="compositionally biased region" description="Basic residues" evidence="4">
    <location>
        <begin position="149"/>
        <end position="163"/>
    </location>
</feature>
<reference evidence="5" key="2">
    <citation type="submission" date="2023-06" db="EMBL/GenBank/DDBJ databases">
        <authorList>
            <consortium name="Lawrence Berkeley National Laboratory"/>
            <person name="Mondo S.J."/>
            <person name="Hensen N."/>
            <person name="Bonometti L."/>
            <person name="Westerberg I."/>
            <person name="Brannstrom I.O."/>
            <person name="Guillou S."/>
            <person name="Cros-Aarteil S."/>
            <person name="Calhoun S."/>
            <person name="Haridas S."/>
            <person name="Kuo A."/>
            <person name="Pangilinan J."/>
            <person name="Riley R."/>
            <person name="Labutti K."/>
            <person name="Andreopoulos B."/>
            <person name="Lipzen A."/>
            <person name="Chen C."/>
            <person name="Yanf M."/>
            <person name="Daum C."/>
            <person name="Ng V."/>
            <person name="Clum A."/>
            <person name="Steindorff A."/>
            <person name="Ohm R."/>
            <person name="Martin F."/>
            <person name="Silar P."/>
            <person name="Natvig D."/>
            <person name="Lalanne C."/>
            <person name="Gautier V."/>
            <person name="Ament-Velasquez S.L."/>
            <person name="Kruys A."/>
            <person name="Hutchinson M.I."/>
            <person name="Powell A.J."/>
            <person name="Barry K."/>
            <person name="Miller A.N."/>
            <person name="Grigoriev I.V."/>
            <person name="Debuchy R."/>
            <person name="Gladieux P."/>
            <person name="Thoren M.H."/>
            <person name="Johannesson H."/>
        </authorList>
    </citation>
    <scope>NUCLEOTIDE SEQUENCE</scope>
    <source>
        <strain evidence="5">CBS 333.67</strain>
    </source>
</reference>
<dbReference type="GO" id="GO:0005840">
    <property type="term" value="C:ribosome"/>
    <property type="evidence" value="ECO:0007669"/>
    <property type="project" value="UniProtKB-KW"/>
</dbReference>
<sequence>MSRISSRSPLLQAVLRRASAPQTPRCAPSTASNPAAARAFSHLPTLRPTLFNTSSSSSPSSVFRAPNQTLLSRQPAPTAITTATTTSAATGETLDLIARSSITTHPALAGCASQIRCGPRPTMANASRLVQKRRHGFLSRVKTQNGRKTLARRKAKGRKKLSA</sequence>
<keyword evidence="6" id="KW-1185">Reference proteome</keyword>
<protein>
    <recommendedName>
        <fullName evidence="7">Ribosomal protein</fullName>
    </recommendedName>
</protein>
<dbReference type="RefSeq" id="XP_062724589.1">
    <property type="nucleotide sequence ID" value="XM_062868840.1"/>
</dbReference>
<name>A0AAJ0M4R7_9PEZI</name>
<feature type="region of interest" description="Disordered" evidence="4">
    <location>
        <begin position="50"/>
        <end position="85"/>
    </location>
</feature>
<dbReference type="GO" id="GO:1990904">
    <property type="term" value="C:ribonucleoprotein complex"/>
    <property type="evidence" value="ECO:0007669"/>
    <property type="project" value="UniProtKB-KW"/>
</dbReference>
<evidence type="ECO:0000313" key="5">
    <source>
        <dbReference type="EMBL" id="KAK3308809.1"/>
    </source>
</evidence>
<evidence type="ECO:0000256" key="3">
    <source>
        <dbReference type="ARBA" id="ARBA00023274"/>
    </source>
</evidence>
<dbReference type="Proteomes" id="UP001273166">
    <property type="component" value="Unassembled WGS sequence"/>
</dbReference>
<comment type="similarity">
    <text evidence="1">Belongs to the bacterial ribosomal protein bL34 family.</text>
</comment>
<accession>A0AAJ0M4R7</accession>